<feature type="compositionally biased region" description="Polar residues" evidence="1">
    <location>
        <begin position="48"/>
        <end position="57"/>
    </location>
</feature>
<evidence type="ECO:0000256" key="1">
    <source>
        <dbReference type="SAM" id="MobiDB-lite"/>
    </source>
</evidence>
<dbReference type="KEGG" id="ovi:T265_10109"/>
<name>A0A074ZEG8_OPIVI</name>
<reference evidence="2 3" key="1">
    <citation type="submission" date="2013-11" db="EMBL/GenBank/DDBJ databases">
        <title>Opisthorchis viverrini - life in the bile duct.</title>
        <authorList>
            <person name="Young N.D."/>
            <person name="Nagarajan N."/>
            <person name="Lin S.J."/>
            <person name="Korhonen P.K."/>
            <person name="Jex A.R."/>
            <person name="Hall R.S."/>
            <person name="Safavi-Hemami H."/>
            <person name="Kaewkong W."/>
            <person name="Bertrand D."/>
            <person name="Gao S."/>
            <person name="Seet Q."/>
            <person name="Wongkham S."/>
            <person name="Teh B.T."/>
            <person name="Wongkham C."/>
            <person name="Intapan P.M."/>
            <person name="Maleewong W."/>
            <person name="Yang X."/>
            <person name="Hu M."/>
            <person name="Wang Z."/>
            <person name="Hofmann A."/>
            <person name="Sternberg P.W."/>
            <person name="Tan P."/>
            <person name="Wang J."/>
            <person name="Gasser R.B."/>
        </authorList>
    </citation>
    <scope>NUCLEOTIDE SEQUENCE [LARGE SCALE GENOMIC DNA]</scope>
</reference>
<feature type="region of interest" description="Disordered" evidence="1">
    <location>
        <begin position="48"/>
        <end position="81"/>
    </location>
</feature>
<dbReference type="RefSeq" id="XP_009174645.1">
    <property type="nucleotide sequence ID" value="XM_009176381.1"/>
</dbReference>
<organism evidence="2 3">
    <name type="scientific">Opisthorchis viverrini</name>
    <name type="common">Southeast Asian liver fluke</name>
    <dbReference type="NCBI Taxonomy" id="6198"/>
    <lineage>
        <taxon>Eukaryota</taxon>
        <taxon>Metazoa</taxon>
        <taxon>Spiralia</taxon>
        <taxon>Lophotrochozoa</taxon>
        <taxon>Platyhelminthes</taxon>
        <taxon>Trematoda</taxon>
        <taxon>Digenea</taxon>
        <taxon>Opisthorchiida</taxon>
        <taxon>Opisthorchiata</taxon>
        <taxon>Opisthorchiidae</taxon>
        <taxon>Opisthorchis</taxon>
    </lineage>
</organism>
<evidence type="ECO:0000313" key="2">
    <source>
        <dbReference type="EMBL" id="KER21615.1"/>
    </source>
</evidence>
<dbReference type="AlphaFoldDB" id="A0A074ZEG8"/>
<dbReference type="EMBL" id="KL596954">
    <property type="protein sequence ID" value="KER21615.1"/>
    <property type="molecule type" value="Genomic_DNA"/>
</dbReference>
<sequence>MKLVIPKDHPIHSTSNGIVGTVQGPSTFTKWYPMSFKVSDTSTGDITSRLASKQSEPGQKFTPTRGVINNEMSPTEFNADL</sequence>
<keyword evidence="3" id="KW-1185">Reference proteome</keyword>
<gene>
    <name evidence="2" type="ORF">T265_10109</name>
</gene>
<accession>A0A074ZEG8</accession>
<feature type="compositionally biased region" description="Polar residues" evidence="1">
    <location>
        <begin position="70"/>
        <end position="81"/>
    </location>
</feature>
<proteinExistence type="predicted"/>
<dbReference type="CTD" id="20324277"/>
<protein>
    <submittedName>
        <fullName evidence="2">Uncharacterized protein</fullName>
    </submittedName>
</protein>
<dbReference type="GeneID" id="20324277"/>
<dbReference type="Proteomes" id="UP000054324">
    <property type="component" value="Unassembled WGS sequence"/>
</dbReference>
<feature type="region of interest" description="Disordered" evidence="1">
    <location>
        <begin position="1"/>
        <end position="20"/>
    </location>
</feature>
<evidence type="ECO:0000313" key="3">
    <source>
        <dbReference type="Proteomes" id="UP000054324"/>
    </source>
</evidence>
<feature type="compositionally biased region" description="Basic and acidic residues" evidence="1">
    <location>
        <begin position="1"/>
        <end position="11"/>
    </location>
</feature>